<dbReference type="Proteomes" id="UP000887565">
    <property type="component" value="Unplaced"/>
</dbReference>
<organism evidence="1 2">
    <name type="scientific">Romanomermis culicivorax</name>
    <name type="common">Nematode worm</name>
    <dbReference type="NCBI Taxonomy" id="13658"/>
    <lineage>
        <taxon>Eukaryota</taxon>
        <taxon>Metazoa</taxon>
        <taxon>Ecdysozoa</taxon>
        <taxon>Nematoda</taxon>
        <taxon>Enoplea</taxon>
        <taxon>Dorylaimia</taxon>
        <taxon>Mermithida</taxon>
        <taxon>Mermithoidea</taxon>
        <taxon>Mermithidae</taxon>
        <taxon>Romanomermis</taxon>
    </lineage>
</organism>
<name>A0A915KF77_ROMCU</name>
<proteinExistence type="predicted"/>
<protein>
    <submittedName>
        <fullName evidence="2">Uncharacterized protein</fullName>
    </submittedName>
</protein>
<sequence length="127" mass="14257">MVKLNLSSKLRPVRLPLGQFCTRKTETINALLRTRAAYSPTLKPTTDYDYKVEYFKGKDNPCADFLSRKDDGEKPPILNTEDLTTEIFRKNFRSADAFSDADLTVPDILPAVASQPMEIEADVNAVT</sequence>
<keyword evidence="1" id="KW-1185">Reference proteome</keyword>
<accession>A0A915KF77</accession>
<dbReference type="WBParaSite" id="nRc.2.0.1.t36609-RA">
    <property type="protein sequence ID" value="nRc.2.0.1.t36609-RA"/>
    <property type="gene ID" value="nRc.2.0.1.g36609"/>
</dbReference>
<dbReference type="AlphaFoldDB" id="A0A915KF77"/>
<evidence type="ECO:0000313" key="2">
    <source>
        <dbReference type="WBParaSite" id="nRc.2.0.1.t36609-RA"/>
    </source>
</evidence>
<evidence type="ECO:0000313" key="1">
    <source>
        <dbReference type="Proteomes" id="UP000887565"/>
    </source>
</evidence>
<reference evidence="2" key="1">
    <citation type="submission" date="2022-11" db="UniProtKB">
        <authorList>
            <consortium name="WormBaseParasite"/>
        </authorList>
    </citation>
    <scope>IDENTIFICATION</scope>
</reference>